<dbReference type="EMBL" id="RCNU01000002">
    <property type="protein sequence ID" value="RWQ97483.1"/>
    <property type="molecule type" value="Genomic_DNA"/>
</dbReference>
<sequence length="90" mass="10410">MIGGFCFPRLFPIGSLWRTVFFHRALRRAFPFLLFSIHPVQGDCSDFTIEINGQCQHVCGKETHGVHGVRFLFSFYIFMRQHAGTIQANF</sequence>
<comment type="caution">
    <text evidence="1">The sequence shown here is derived from an EMBL/GenBank/DDBJ whole genome shotgun (WGS) entry which is preliminary data.</text>
</comment>
<protein>
    <submittedName>
        <fullName evidence="1">Uncharacterized protein</fullName>
    </submittedName>
</protein>
<name>A0A443I093_BYSSP</name>
<keyword evidence="2" id="KW-1185">Reference proteome</keyword>
<evidence type="ECO:0000313" key="2">
    <source>
        <dbReference type="Proteomes" id="UP000283841"/>
    </source>
</evidence>
<organism evidence="1 2">
    <name type="scientific">Byssochlamys spectabilis</name>
    <name type="common">Paecilomyces variotii</name>
    <dbReference type="NCBI Taxonomy" id="264951"/>
    <lineage>
        <taxon>Eukaryota</taxon>
        <taxon>Fungi</taxon>
        <taxon>Dikarya</taxon>
        <taxon>Ascomycota</taxon>
        <taxon>Pezizomycotina</taxon>
        <taxon>Eurotiomycetes</taxon>
        <taxon>Eurotiomycetidae</taxon>
        <taxon>Eurotiales</taxon>
        <taxon>Thermoascaceae</taxon>
        <taxon>Paecilomyces</taxon>
    </lineage>
</organism>
<dbReference type="Proteomes" id="UP000283841">
    <property type="component" value="Unassembled WGS sequence"/>
</dbReference>
<proteinExistence type="predicted"/>
<dbReference type="GeneID" id="39594665"/>
<reference evidence="1 2" key="1">
    <citation type="journal article" date="2018" name="Front. Microbiol.">
        <title>Genomic and genetic insights into a cosmopolitan fungus, Paecilomyces variotii (Eurotiales).</title>
        <authorList>
            <person name="Urquhart A.S."/>
            <person name="Mondo S.J."/>
            <person name="Makela M.R."/>
            <person name="Hane J.K."/>
            <person name="Wiebenga A."/>
            <person name="He G."/>
            <person name="Mihaltcheva S."/>
            <person name="Pangilinan J."/>
            <person name="Lipzen A."/>
            <person name="Barry K."/>
            <person name="de Vries R.P."/>
            <person name="Grigoriev I.V."/>
            <person name="Idnurm A."/>
        </authorList>
    </citation>
    <scope>NUCLEOTIDE SEQUENCE [LARGE SCALE GENOMIC DNA]</scope>
    <source>
        <strain evidence="1 2">CBS 101075</strain>
    </source>
</reference>
<dbReference type="RefSeq" id="XP_028487128.1">
    <property type="nucleotide sequence ID" value="XM_028625388.1"/>
</dbReference>
<gene>
    <name evidence="1" type="ORF">C8Q69DRAFT_137932</name>
</gene>
<evidence type="ECO:0000313" key="1">
    <source>
        <dbReference type="EMBL" id="RWQ97483.1"/>
    </source>
</evidence>
<dbReference type="VEuPathDB" id="FungiDB:C8Q69DRAFT_137932"/>
<dbReference type="AlphaFoldDB" id="A0A443I093"/>
<accession>A0A443I093</accession>